<dbReference type="Gene3D" id="3.40.50.410">
    <property type="entry name" value="von Willebrand factor, type A domain"/>
    <property type="match status" value="1"/>
</dbReference>
<dbReference type="OrthoDB" id="5855668at2759"/>
<dbReference type="PANTHER" id="PTHR10857:SF106">
    <property type="entry name" value="C2 DOMAIN-CONTAINING PROTEIN"/>
    <property type="match status" value="1"/>
</dbReference>
<comment type="similarity">
    <text evidence="1">Belongs to the copine family.</text>
</comment>
<keyword evidence="2" id="KW-0677">Repeat</keyword>
<dbReference type="PANTHER" id="PTHR10857">
    <property type="entry name" value="COPINE"/>
    <property type="match status" value="1"/>
</dbReference>
<dbReference type="Pfam" id="PF07002">
    <property type="entry name" value="Copine"/>
    <property type="match status" value="1"/>
</dbReference>
<gene>
    <name evidence="4" type="ORF">TRFO_09722</name>
</gene>
<dbReference type="GO" id="GO:0005544">
    <property type="term" value="F:calcium-dependent phospholipid binding"/>
    <property type="evidence" value="ECO:0007669"/>
    <property type="project" value="InterPro"/>
</dbReference>
<evidence type="ECO:0000313" key="5">
    <source>
        <dbReference type="Proteomes" id="UP000179807"/>
    </source>
</evidence>
<evidence type="ECO:0000259" key="3">
    <source>
        <dbReference type="PROSITE" id="PS50004"/>
    </source>
</evidence>
<reference evidence="4" key="1">
    <citation type="submission" date="2016-10" db="EMBL/GenBank/DDBJ databases">
        <authorList>
            <person name="Benchimol M."/>
            <person name="Almeida L.G."/>
            <person name="Vasconcelos A.T."/>
            <person name="Perreira-Neves A."/>
            <person name="Rosa I.A."/>
            <person name="Tasca T."/>
            <person name="Bogo M.R."/>
            <person name="de Souza W."/>
        </authorList>
    </citation>
    <scope>NUCLEOTIDE SEQUENCE [LARGE SCALE GENOMIC DNA]</scope>
    <source>
        <strain evidence="4">K</strain>
    </source>
</reference>
<dbReference type="Gene3D" id="2.60.40.150">
    <property type="entry name" value="C2 domain"/>
    <property type="match status" value="2"/>
</dbReference>
<evidence type="ECO:0000256" key="2">
    <source>
        <dbReference type="ARBA" id="ARBA00022737"/>
    </source>
</evidence>
<organism evidence="4 5">
    <name type="scientific">Tritrichomonas foetus</name>
    <dbReference type="NCBI Taxonomy" id="1144522"/>
    <lineage>
        <taxon>Eukaryota</taxon>
        <taxon>Metamonada</taxon>
        <taxon>Parabasalia</taxon>
        <taxon>Tritrichomonadida</taxon>
        <taxon>Tritrichomonadidae</taxon>
        <taxon>Tritrichomonas</taxon>
    </lineage>
</organism>
<dbReference type="Pfam" id="PF00168">
    <property type="entry name" value="C2"/>
    <property type="match status" value="2"/>
</dbReference>
<accession>A0A1J4JDV3</accession>
<dbReference type="VEuPathDB" id="TrichDB:TRFO_09722"/>
<dbReference type="EMBL" id="MLAK01001149">
    <property type="protein sequence ID" value="OHS96833.1"/>
    <property type="molecule type" value="Genomic_DNA"/>
</dbReference>
<dbReference type="SUPFAM" id="SSF53300">
    <property type="entry name" value="vWA-like"/>
    <property type="match status" value="1"/>
</dbReference>
<dbReference type="InterPro" id="IPR035892">
    <property type="entry name" value="C2_domain_sf"/>
</dbReference>
<dbReference type="GO" id="GO:0071277">
    <property type="term" value="P:cellular response to calcium ion"/>
    <property type="evidence" value="ECO:0007669"/>
    <property type="project" value="TreeGrafter"/>
</dbReference>
<dbReference type="InterPro" id="IPR002035">
    <property type="entry name" value="VWF_A"/>
</dbReference>
<comment type="caution">
    <text evidence="4">The sequence shown here is derived from an EMBL/GenBank/DDBJ whole genome shotgun (WGS) entry which is preliminary data.</text>
</comment>
<dbReference type="Proteomes" id="UP000179807">
    <property type="component" value="Unassembled WGS sequence"/>
</dbReference>
<dbReference type="InterPro" id="IPR037768">
    <property type="entry name" value="C2B_Copine"/>
</dbReference>
<name>A0A1J4JDV3_9EUKA</name>
<proteinExistence type="inferred from homology"/>
<evidence type="ECO:0000313" key="4">
    <source>
        <dbReference type="EMBL" id="OHS96833.1"/>
    </source>
</evidence>
<dbReference type="InterPro" id="IPR045052">
    <property type="entry name" value="Copine"/>
</dbReference>
<dbReference type="SMART" id="SM00327">
    <property type="entry name" value="VWA"/>
    <property type="match status" value="1"/>
</dbReference>
<protein>
    <submittedName>
        <fullName evidence="4">Copine family protein</fullName>
    </submittedName>
</protein>
<dbReference type="GO" id="GO:0005886">
    <property type="term" value="C:plasma membrane"/>
    <property type="evidence" value="ECO:0007669"/>
    <property type="project" value="TreeGrafter"/>
</dbReference>
<evidence type="ECO:0000256" key="1">
    <source>
        <dbReference type="ARBA" id="ARBA00009048"/>
    </source>
</evidence>
<feature type="domain" description="C2" evidence="3">
    <location>
        <begin position="18"/>
        <end position="143"/>
    </location>
</feature>
<dbReference type="InterPro" id="IPR010734">
    <property type="entry name" value="Copine_C"/>
</dbReference>
<sequence>MSVAYGTWHQTQAKINNGLQAVGNSTEILDTASNAPIINIHVSCKNIEKLDVGSESDPMVVMFIPVNGQYVEIARTEVIWNDCNPKFVKFFQAMYIFETQQPLRFGIYDVDSDKAPLEKHDFVGNVDTDVQYLVSNTASALEFKIQHSTGKNRGTLVLTIEQASNCGSVVQGTVSVNKLKKVRTFSKNSPYVQFSKPCEAGTDLPVFRTEVAKKCFTCTFKQFQIPLQNLCNGDMEMPINVTVMNYSSKKADTPVGTYTASVAQLMESVNQQHEILNTKTRKPMGFVKFTNLTTFKKPTFYDYIRGGIQLNLITAIDFTASNRDPCDPQSLHHLREGFLNQYEQCIWAVGNVVCPYDSDQLFAVYGFGGKINGQVSHCFPLTFDPSNPTVNGLPAIIAAYKNSLSVVQLSGPTLFAPVITSASEVALQSFQTSKTYTILLIITDGVINDMRETVDAIVKASDAPLSIIIVGVGNANFDSMDQLDGDDHPLVSTSGIRVKRDIVQFVPFNKYNGSNGVALAGEVLAEIPTQVHQYCSTHGIVPQI</sequence>
<dbReference type="RefSeq" id="XP_068349970.1">
    <property type="nucleotide sequence ID" value="XM_068495022.1"/>
</dbReference>
<dbReference type="InterPro" id="IPR000008">
    <property type="entry name" value="C2_dom"/>
</dbReference>
<dbReference type="PROSITE" id="PS50004">
    <property type="entry name" value="C2"/>
    <property type="match status" value="1"/>
</dbReference>
<dbReference type="SMART" id="SM00239">
    <property type="entry name" value="C2"/>
    <property type="match status" value="2"/>
</dbReference>
<dbReference type="SUPFAM" id="SSF49562">
    <property type="entry name" value="C2 domain (Calcium/lipid-binding domain, CaLB)"/>
    <property type="match status" value="2"/>
</dbReference>
<dbReference type="GeneID" id="94829726"/>
<dbReference type="InterPro" id="IPR036465">
    <property type="entry name" value="vWFA_dom_sf"/>
</dbReference>
<keyword evidence="5" id="KW-1185">Reference proteome</keyword>
<dbReference type="CDD" id="cd04047">
    <property type="entry name" value="C2B_Copine"/>
    <property type="match status" value="1"/>
</dbReference>
<dbReference type="CDD" id="cd04048">
    <property type="entry name" value="C2A_Copine"/>
    <property type="match status" value="1"/>
</dbReference>
<dbReference type="AlphaFoldDB" id="A0A1J4JDV3"/>